<feature type="region of interest" description="Disordered" evidence="5">
    <location>
        <begin position="217"/>
        <end position="247"/>
    </location>
</feature>
<feature type="transmembrane region" description="Helical" evidence="6">
    <location>
        <begin position="344"/>
        <end position="363"/>
    </location>
</feature>
<keyword evidence="9" id="KW-1185">Reference proteome</keyword>
<dbReference type="GO" id="GO:0004930">
    <property type="term" value="F:G protein-coupled receptor activity"/>
    <property type="evidence" value="ECO:0007669"/>
    <property type="project" value="TreeGrafter"/>
</dbReference>
<reference evidence="8 9" key="1">
    <citation type="submission" date="2019-10" db="EMBL/GenBank/DDBJ databases">
        <authorList>
            <person name="Palmer J.M."/>
        </authorList>
    </citation>
    <scope>NUCLEOTIDE SEQUENCE [LARGE SCALE GENOMIC DNA]</scope>
    <source>
        <strain evidence="8 9">TWF694</strain>
    </source>
</reference>
<feature type="transmembrane region" description="Helical" evidence="6">
    <location>
        <begin position="124"/>
        <end position="145"/>
    </location>
</feature>
<feature type="transmembrane region" description="Helical" evidence="6">
    <location>
        <begin position="172"/>
        <end position="192"/>
    </location>
</feature>
<organism evidence="8 9">
    <name type="scientific">Orbilia ellipsospora</name>
    <dbReference type="NCBI Taxonomy" id="2528407"/>
    <lineage>
        <taxon>Eukaryota</taxon>
        <taxon>Fungi</taxon>
        <taxon>Dikarya</taxon>
        <taxon>Ascomycota</taxon>
        <taxon>Pezizomycotina</taxon>
        <taxon>Orbiliomycetes</taxon>
        <taxon>Orbiliales</taxon>
        <taxon>Orbiliaceae</taxon>
        <taxon>Orbilia</taxon>
    </lineage>
</organism>
<dbReference type="Proteomes" id="UP001365542">
    <property type="component" value="Unassembled WGS sequence"/>
</dbReference>
<evidence type="ECO:0000256" key="1">
    <source>
        <dbReference type="ARBA" id="ARBA00004141"/>
    </source>
</evidence>
<accession>A0AAV9XJK0</accession>
<keyword evidence="4 6" id="KW-0472">Membrane</keyword>
<proteinExistence type="predicted"/>
<dbReference type="Pfam" id="PF11710">
    <property type="entry name" value="Git3"/>
    <property type="match status" value="1"/>
</dbReference>
<dbReference type="PANTHER" id="PTHR23112:SF37">
    <property type="entry name" value="G PROTEIN-COUPLED RECEPTOR GPR1"/>
    <property type="match status" value="1"/>
</dbReference>
<evidence type="ECO:0000256" key="5">
    <source>
        <dbReference type="SAM" id="MobiDB-lite"/>
    </source>
</evidence>
<evidence type="ECO:0000256" key="2">
    <source>
        <dbReference type="ARBA" id="ARBA00022692"/>
    </source>
</evidence>
<dbReference type="InterPro" id="IPR023041">
    <property type="entry name" value="Glucose_rcpt_Git3-like_N"/>
</dbReference>
<name>A0AAV9XJK0_9PEZI</name>
<comment type="caution">
    <text evidence="8">The sequence shown here is derived from an EMBL/GenBank/DDBJ whole genome shotgun (WGS) entry which is preliminary data.</text>
</comment>
<dbReference type="EMBL" id="JAVHJO010000002">
    <property type="protein sequence ID" value="KAK6542304.1"/>
    <property type="molecule type" value="Genomic_DNA"/>
</dbReference>
<sequence>MAFAALAWSIAVLNLIGSLTSFFGSGFIVVTYLILPLKRHFRHSLILNLAIADFINSTNNSISGLWRLTTRQEIPDGPGCTANGFIGQLTVQATDTSILAIAIVTVWSLTRKTMIRETLPRTTTFIICASTWILPVTTAFIVLAMNRYGPVSGNWCWIIAEPSYFRYVMTHGWRFAFIILEIGMYTYLHFYIRKRFGAVLGAGHGSSHHHNTTVARSTVNETTHTHSRNPSQVPITIPTETHGRSTVDVESAGGYIKTETWVSQSYDQEGPAHEVKTTISSDSLPHSADQRPESVHSKRPKFSNPFAHRRADDKDLEEDRKESPGVSKKVKQENATRSKRIRRILLLNAYPAMYIILWIPGIINRLIEASGGSSPVMQVLQASTQFVGLANAITYGWNERVGTQLRDFISDKWGMRRQKSVKELPKFELKSNLKVKLQGSKERLRELRDGMGLKREDQEPEDQGHLMYVNGKWEWTRSASFHSHDGDADDGDFDAEPRRT</sequence>
<dbReference type="CDD" id="cd00637">
    <property type="entry name" value="7tm_classA_rhodopsin-like"/>
    <property type="match status" value="1"/>
</dbReference>
<evidence type="ECO:0000259" key="7">
    <source>
        <dbReference type="Pfam" id="PF11710"/>
    </source>
</evidence>
<gene>
    <name evidence="8" type="ORF">TWF694_006264</name>
</gene>
<protein>
    <recommendedName>
        <fullName evidence="7">Glucose receptor Git3-like N-terminal domain-containing protein</fullName>
    </recommendedName>
</protein>
<evidence type="ECO:0000313" key="8">
    <source>
        <dbReference type="EMBL" id="KAK6542304.1"/>
    </source>
</evidence>
<evidence type="ECO:0000313" key="9">
    <source>
        <dbReference type="Proteomes" id="UP001365542"/>
    </source>
</evidence>
<evidence type="ECO:0000256" key="3">
    <source>
        <dbReference type="ARBA" id="ARBA00022989"/>
    </source>
</evidence>
<feature type="compositionally biased region" description="Polar residues" evidence="5">
    <location>
        <begin position="217"/>
        <end position="234"/>
    </location>
</feature>
<dbReference type="SUPFAM" id="SSF81321">
    <property type="entry name" value="Family A G protein-coupled receptor-like"/>
    <property type="match status" value="1"/>
</dbReference>
<feature type="region of interest" description="Disordered" evidence="5">
    <location>
        <begin position="266"/>
        <end position="334"/>
    </location>
</feature>
<keyword evidence="2 6" id="KW-0812">Transmembrane</keyword>
<dbReference type="GO" id="GO:0005886">
    <property type="term" value="C:plasma membrane"/>
    <property type="evidence" value="ECO:0007669"/>
    <property type="project" value="TreeGrafter"/>
</dbReference>
<feature type="compositionally biased region" description="Basic and acidic residues" evidence="5">
    <location>
        <begin position="309"/>
        <end position="323"/>
    </location>
</feature>
<feature type="domain" description="Glucose receptor Git3-like N-terminal" evidence="7">
    <location>
        <begin position="10"/>
        <end position="197"/>
    </location>
</feature>
<dbReference type="GO" id="GO:0007189">
    <property type="term" value="P:adenylate cyclase-activating G protein-coupled receptor signaling pathway"/>
    <property type="evidence" value="ECO:0007669"/>
    <property type="project" value="TreeGrafter"/>
</dbReference>
<feature type="region of interest" description="Disordered" evidence="5">
    <location>
        <begin position="480"/>
        <end position="500"/>
    </location>
</feature>
<evidence type="ECO:0000256" key="4">
    <source>
        <dbReference type="ARBA" id="ARBA00023136"/>
    </source>
</evidence>
<dbReference type="AlphaFoldDB" id="A0AAV9XJK0"/>
<keyword evidence="3 6" id="KW-1133">Transmembrane helix</keyword>
<feature type="transmembrane region" description="Helical" evidence="6">
    <location>
        <begin position="6"/>
        <end position="35"/>
    </location>
</feature>
<dbReference type="Gene3D" id="1.20.1070.10">
    <property type="entry name" value="Rhodopsin 7-helix transmembrane proteins"/>
    <property type="match status" value="1"/>
</dbReference>
<evidence type="ECO:0000256" key="6">
    <source>
        <dbReference type="SAM" id="Phobius"/>
    </source>
</evidence>
<dbReference type="PANTHER" id="PTHR23112">
    <property type="entry name" value="G PROTEIN-COUPLED RECEPTOR 157-RELATED"/>
    <property type="match status" value="1"/>
</dbReference>
<comment type="subcellular location">
    <subcellularLocation>
        <location evidence="1">Membrane</location>
        <topology evidence="1">Multi-pass membrane protein</topology>
    </subcellularLocation>
</comment>